<evidence type="ECO:0000313" key="3">
    <source>
        <dbReference type="EMBL" id="PKI43826.1"/>
    </source>
</evidence>
<dbReference type="EMBL" id="PGOL01002971">
    <property type="protein sequence ID" value="PKI43826.1"/>
    <property type="molecule type" value="Genomic_DNA"/>
</dbReference>
<dbReference type="Proteomes" id="UP000233551">
    <property type="component" value="Unassembled WGS sequence"/>
</dbReference>
<feature type="compositionally biased region" description="Basic and acidic residues" evidence="1">
    <location>
        <begin position="166"/>
        <end position="176"/>
    </location>
</feature>
<keyword evidence="2" id="KW-1133">Transmembrane helix</keyword>
<evidence type="ECO:0000313" key="4">
    <source>
        <dbReference type="Proteomes" id="UP000233551"/>
    </source>
</evidence>
<accession>A0A2I0IKE7</accession>
<keyword evidence="2" id="KW-0812">Transmembrane</keyword>
<reference evidence="3 4" key="1">
    <citation type="submission" date="2017-11" db="EMBL/GenBank/DDBJ databases">
        <title>De-novo sequencing of pomegranate (Punica granatum L.) genome.</title>
        <authorList>
            <person name="Akparov Z."/>
            <person name="Amiraslanov A."/>
            <person name="Hajiyeva S."/>
            <person name="Abbasov M."/>
            <person name="Kaur K."/>
            <person name="Hamwieh A."/>
            <person name="Solovyev V."/>
            <person name="Salamov A."/>
            <person name="Braich B."/>
            <person name="Kosarev P."/>
            <person name="Mahmoud A."/>
            <person name="Hajiyev E."/>
            <person name="Babayeva S."/>
            <person name="Izzatullayeva V."/>
            <person name="Mammadov A."/>
            <person name="Mammadov A."/>
            <person name="Sharifova S."/>
            <person name="Ojaghi J."/>
            <person name="Eynullazada K."/>
            <person name="Bayramov B."/>
            <person name="Abdulazimova A."/>
            <person name="Shahmuradov I."/>
        </authorList>
    </citation>
    <scope>NUCLEOTIDE SEQUENCE [LARGE SCALE GENOMIC DNA]</scope>
    <source>
        <strain evidence="4">cv. AG2017</strain>
        <tissue evidence="3">Leaf</tissue>
    </source>
</reference>
<organism evidence="3 4">
    <name type="scientific">Punica granatum</name>
    <name type="common">Pomegranate</name>
    <dbReference type="NCBI Taxonomy" id="22663"/>
    <lineage>
        <taxon>Eukaryota</taxon>
        <taxon>Viridiplantae</taxon>
        <taxon>Streptophyta</taxon>
        <taxon>Embryophyta</taxon>
        <taxon>Tracheophyta</taxon>
        <taxon>Spermatophyta</taxon>
        <taxon>Magnoliopsida</taxon>
        <taxon>eudicotyledons</taxon>
        <taxon>Gunneridae</taxon>
        <taxon>Pentapetalae</taxon>
        <taxon>rosids</taxon>
        <taxon>malvids</taxon>
        <taxon>Myrtales</taxon>
        <taxon>Lythraceae</taxon>
        <taxon>Punica</taxon>
    </lineage>
</organism>
<comment type="caution">
    <text evidence="3">The sequence shown here is derived from an EMBL/GenBank/DDBJ whole genome shotgun (WGS) entry which is preliminary data.</text>
</comment>
<proteinExistence type="predicted"/>
<protein>
    <submittedName>
        <fullName evidence="3">Uncharacterized protein</fullName>
    </submittedName>
</protein>
<feature type="region of interest" description="Disordered" evidence="1">
    <location>
        <begin position="164"/>
        <end position="190"/>
    </location>
</feature>
<evidence type="ECO:0000256" key="2">
    <source>
        <dbReference type="SAM" id="Phobius"/>
    </source>
</evidence>
<feature type="transmembrane region" description="Helical" evidence="2">
    <location>
        <begin position="78"/>
        <end position="99"/>
    </location>
</feature>
<dbReference type="AlphaFoldDB" id="A0A2I0IKE7"/>
<evidence type="ECO:0000256" key="1">
    <source>
        <dbReference type="SAM" id="MobiDB-lite"/>
    </source>
</evidence>
<keyword evidence="4" id="KW-1185">Reference proteome</keyword>
<name>A0A2I0IKE7_PUNGR</name>
<gene>
    <name evidence="3" type="ORF">CRG98_035777</name>
</gene>
<sequence>MSGSQVQQTRELRQTLIPNSSGYVGTLPQSLSPSSHDRASLANYNRHCDRADIRQSNDFPQASASHFIAFHGLQPRTLLLSTGFGLALCSFPWASAWYFTAFCGLRPYTLSCWLRPFIHHFIIFTSQSCHYLMTEDFRPKLGTLFKIRKPEAIERHKVMNYGREAGSTKKAEESNQKNRHTTNPENSRDWHCGTIHRRITGASEDNRYGTLKIPLGTKMTNGSSERISEAYC</sequence>
<keyword evidence="2" id="KW-0472">Membrane</keyword>